<organism evidence="8 9">
    <name type="scientific">Corynebacterium appendicis CIP 107643</name>
    <dbReference type="NCBI Taxonomy" id="1161099"/>
    <lineage>
        <taxon>Bacteria</taxon>
        <taxon>Bacillati</taxon>
        <taxon>Actinomycetota</taxon>
        <taxon>Actinomycetes</taxon>
        <taxon>Mycobacteriales</taxon>
        <taxon>Corynebacteriaceae</taxon>
        <taxon>Corynebacterium</taxon>
    </lineage>
</organism>
<dbReference type="PANTHER" id="PTHR43229">
    <property type="entry name" value="NODULATION PROTEIN J"/>
    <property type="match status" value="1"/>
</dbReference>
<dbReference type="Proteomes" id="UP000186292">
    <property type="component" value="Unassembled WGS sequence"/>
</dbReference>
<feature type="transmembrane region" description="Helical" evidence="6">
    <location>
        <begin position="189"/>
        <end position="210"/>
    </location>
</feature>
<evidence type="ECO:0000256" key="4">
    <source>
        <dbReference type="ARBA" id="ARBA00023136"/>
    </source>
</evidence>
<feature type="region of interest" description="Disordered" evidence="5">
    <location>
        <begin position="1"/>
        <end position="23"/>
    </location>
</feature>
<evidence type="ECO:0000259" key="7">
    <source>
        <dbReference type="Pfam" id="PF01061"/>
    </source>
</evidence>
<evidence type="ECO:0000256" key="3">
    <source>
        <dbReference type="ARBA" id="ARBA00022989"/>
    </source>
</evidence>
<dbReference type="Pfam" id="PF01061">
    <property type="entry name" value="ABC2_membrane"/>
    <property type="match status" value="1"/>
</dbReference>
<comment type="subcellular location">
    <subcellularLocation>
        <location evidence="1">Membrane</location>
        <topology evidence="1">Multi-pass membrane protein</topology>
    </subcellularLocation>
</comment>
<feature type="transmembrane region" description="Helical" evidence="6">
    <location>
        <begin position="126"/>
        <end position="153"/>
    </location>
</feature>
<dbReference type="GO" id="GO:0016020">
    <property type="term" value="C:membrane"/>
    <property type="evidence" value="ECO:0007669"/>
    <property type="project" value="UniProtKB-SubCell"/>
</dbReference>
<keyword evidence="4 6" id="KW-0472">Membrane</keyword>
<gene>
    <name evidence="8" type="ORF">SAMN05444817_102288</name>
</gene>
<feature type="transmembrane region" description="Helical" evidence="6">
    <location>
        <begin position="53"/>
        <end position="73"/>
    </location>
</feature>
<feature type="transmembrane region" description="Helical" evidence="6">
    <location>
        <begin position="243"/>
        <end position="263"/>
    </location>
</feature>
<accession>A0A1N7IXU7</accession>
<dbReference type="EMBL" id="FTOF01000002">
    <property type="protein sequence ID" value="SIS41816.1"/>
    <property type="molecule type" value="Genomic_DNA"/>
</dbReference>
<evidence type="ECO:0000256" key="1">
    <source>
        <dbReference type="ARBA" id="ARBA00004141"/>
    </source>
</evidence>
<keyword evidence="9" id="KW-1185">Reference proteome</keyword>
<protein>
    <submittedName>
        <fullName evidence="8">ABC-2 type transport system permease protein</fullName>
    </submittedName>
</protein>
<dbReference type="RefSeq" id="WP_076598649.1">
    <property type="nucleotide sequence ID" value="NZ_CP046976.1"/>
</dbReference>
<proteinExistence type="predicted"/>
<reference evidence="9" key="1">
    <citation type="submission" date="2017-01" db="EMBL/GenBank/DDBJ databases">
        <authorList>
            <person name="Varghese N."/>
            <person name="Submissions S."/>
        </authorList>
    </citation>
    <scope>NUCLEOTIDE SEQUENCE [LARGE SCALE GENOMIC DNA]</scope>
    <source>
        <strain evidence="9">DSM 44531</strain>
    </source>
</reference>
<dbReference type="STRING" id="1161099.SAMN05444817_102288"/>
<evidence type="ECO:0000256" key="5">
    <source>
        <dbReference type="SAM" id="MobiDB-lite"/>
    </source>
</evidence>
<dbReference type="OrthoDB" id="160207at2"/>
<evidence type="ECO:0000313" key="9">
    <source>
        <dbReference type="Proteomes" id="UP000186292"/>
    </source>
</evidence>
<dbReference type="GO" id="GO:0140359">
    <property type="term" value="F:ABC-type transporter activity"/>
    <property type="evidence" value="ECO:0007669"/>
    <property type="project" value="InterPro"/>
</dbReference>
<keyword evidence="2 6" id="KW-0812">Transmembrane</keyword>
<evidence type="ECO:0000313" key="8">
    <source>
        <dbReference type="EMBL" id="SIS41816.1"/>
    </source>
</evidence>
<feature type="domain" description="ABC-2 type transporter transmembrane" evidence="7">
    <location>
        <begin position="43"/>
        <end position="220"/>
    </location>
</feature>
<feature type="transmembrane region" description="Helical" evidence="6">
    <location>
        <begin position="85"/>
        <end position="105"/>
    </location>
</feature>
<dbReference type="PANTHER" id="PTHR43229:SF2">
    <property type="entry name" value="NODULATION PROTEIN J"/>
    <property type="match status" value="1"/>
</dbReference>
<keyword evidence="3 6" id="KW-1133">Transmembrane helix</keyword>
<evidence type="ECO:0000256" key="6">
    <source>
        <dbReference type="SAM" id="Phobius"/>
    </source>
</evidence>
<name>A0A1N7IXU7_9CORY</name>
<dbReference type="InterPro" id="IPR013525">
    <property type="entry name" value="ABC2_TM"/>
</dbReference>
<feature type="transmembrane region" description="Helical" evidence="6">
    <location>
        <begin position="159"/>
        <end position="182"/>
    </location>
</feature>
<sequence>MTDTQRPASEHFPSERFAPGTFAPAPQRASATRMIASQGKIEAILLLRHGEQILVNLLIPAAIMIGAAVVPVLGDQTSLNQIVTMVFSIAAASAGFTAQAISLAFDRRYGALKRTGASGVPAWTIIAGKVLGVLATVLVQIVVLGGIALALGWRISPVGAVLGFLTLLAGVTTFTALGLLLGGTQSSEIVLAGANFIWLVMLAVLGWVVYSGNLGTPGVWDLVPTVALADAMDGALSATIHPWAWLALIGWAIIAVAGTIRWFRFDG</sequence>
<dbReference type="InterPro" id="IPR051784">
    <property type="entry name" value="Nod_factor_ABC_transporter"/>
</dbReference>
<dbReference type="AlphaFoldDB" id="A0A1N7IXU7"/>
<evidence type="ECO:0000256" key="2">
    <source>
        <dbReference type="ARBA" id="ARBA00022692"/>
    </source>
</evidence>